<feature type="transmembrane region" description="Helical" evidence="1">
    <location>
        <begin position="48"/>
        <end position="78"/>
    </location>
</feature>
<feature type="transmembrane region" description="Helical" evidence="1">
    <location>
        <begin position="135"/>
        <end position="153"/>
    </location>
</feature>
<evidence type="ECO:0000313" key="2">
    <source>
        <dbReference type="EMBL" id="QSV45300.1"/>
    </source>
</evidence>
<keyword evidence="1" id="KW-0812">Transmembrane</keyword>
<evidence type="ECO:0000313" key="3">
    <source>
        <dbReference type="Proteomes" id="UP000663651"/>
    </source>
</evidence>
<sequence>MIHQIETALKIGGFIVKTATAIGALLLLIYCSRIGFYPSGVTLGDTLLFVFFSLGFCFAYGILFYLLFCMGCLFTPFFRWVQKVFVHMKIVRFFKKPLNPWPQVGILRWSDLGVVLPGGVMLLIVLLVGNNKNEMALGLTGAAVMIFFWWTFILKNFWIMTDSTLILTNNSAKTNKSPDLLVRYKRPVVWIMYLLIPLFVFRGMLGLTLDVAAKLIGIRSEHVSVQLAKERVQLVQKLFKGLPEFTDRIEALSDGNGAILKGVDILFQGIGNRTLISIRTSKEEVRIPFPSQDVIVVSAIPNSKLQANLTSRSQ</sequence>
<gene>
    <name evidence="2" type="ORF">JZM60_14400</name>
</gene>
<evidence type="ECO:0000256" key="1">
    <source>
        <dbReference type="SAM" id="Phobius"/>
    </source>
</evidence>
<feature type="transmembrane region" description="Helical" evidence="1">
    <location>
        <begin position="188"/>
        <end position="209"/>
    </location>
</feature>
<dbReference type="Proteomes" id="UP000663651">
    <property type="component" value="Chromosome"/>
</dbReference>
<organism evidence="2 3">
    <name type="scientific">Geobacter benzoatilyticus</name>
    <dbReference type="NCBI Taxonomy" id="2815309"/>
    <lineage>
        <taxon>Bacteria</taxon>
        <taxon>Pseudomonadati</taxon>
        <taxon>Thermodesulfobacteriota</taxon>
        <taxon>Desulfuromonadia</taxon>
        <taxon>Geobacterales</taxon>
        <taxon>Geobacteraceae</taxon>
        <taxon>Geobacter</taxon>
    </lineage>
</organism>
<dbReference type="RefSeq" id="WP_207163105.1">
    <property type="nucleotide sequence ID" value="NZ_CP071382.1"/>
</dbReference>
<protein>
    <submittedName>
        <fullName evidence="2">Uncharacterized protein</fullName>
    </submittedName>
</protein>
<keyword evidence="1" id="KW-1133">Transmembrane helix</keyword>
<dbReference type="EMBL" id="CP071382">
    <property type="protein sequence ID" value="QSV45300.1"/>
    <property type="molecule type" value="Genomic_DNA"/>
</dbReference>
<keyword evidence="3" id="KW-1185">Reference proteome</keyword>
<keyword evidence="1" id="KW-0472">Membrane</keyword>
<feature type="transmembrane region" description="Helical" evidence="1">
    <location>
        <begin position="106"/>
        <end position="128"/>
    </location>
</feature>
<feature type="transmembrane region" description="Helical" evidence="1">
    <location>
        <begin position="14"/>
        <end position="36"/>
    </location>
</feature>
<reference evidence="2 3" key="1">
    <citation type="submission" date="2021-03" db="EMBL/GenBank/DDBJ databases">
        <title>Geobacter metallireducens gen. nov. sp. nov., a microorganism capable of coupling the complete oxidation of organic compounds to the reduction of iron and other metals.</title>
        <authorList>
            <person name="Li Y."/>
        </authorList>
    </citation>
    <scope>NUCLEOTIDE SEQUENCE [LARGE SCALE GENOMIC DNA]</scope>
    <source>
        <strain evidence="2 3">Jerry-YX</strain>
    </source>
</reference>
<accession>A0ABX7Q2T4</accession>
<name>A0ABX7Q2T4_9BACT</name>
<proteinExistence type="predicted"/>